<comment type="caution">
    <text evidence="4">Lacks conserved residue(s) required for the propagation of feature annotation.</text>
</comment>
<reference evidence="9 10" key="1">
    <citation type="submission" date="2019-08" db="EMBL/GenBank/DDBJ databases">
        <title>Complete genome sequence of Candidatus Uab amorphum.</title>
        <authorList>
            <person name="Shiratori T."/>
            <person name="Suzuki S."/>
            <person name="Kakizawa Y."/>
            <person name="Ishida K."/>
        </authorList>
    </citation>
    <scope>NUCLEOTIDE SEQUENCE [LARGE SCALE GENOMIC DNA]</scope>
    <source>
        <strain evidence="9 10">SRT547</strain>
    </source>
</reference>
<keyword evidence="3 4" id="KW-0413">Isomerase</keyword>
<protein>
    <recommendedName>
        <fullName evidence="4">tRNA pseudouridine synthase A</fullName>
        <ecNumber evidence="4">5.4.99.12</ecNumber>
    </recommendedName>
    <alternativeName>
        <fullName evidence="4">tRNA pseudouridine(38-40) synthase</fullName>
    </alternativeName>
    <alternativeName>
        <fullName evidence="4">tRNA pseudouridylate synthase I</fullName>
    </alternativeName>
    <alternativeName>
        <fullName evidence="4">tRNA-uridine isomerase I</fullName>
    </alternativeName>
</protein>
<evidence type="ECO:0000256" key="2">
    <source>
        <dbReference type="ARBA" id="ARBA00022694"/>
    </source>
</evidence>
<feature type="domain" description="Pseudouridine synthase I TruA alpha/beta" evidence="8">
    <location>
        <begin position="149"/>
        <end position="244"/>
    </location>
</feature>
<evidence type="ECO:0000256" key="3">
    <source>
        <dbReference type="ARBA" id="ARBA00023235"/>
    </source>
</evidence>
<feature type="binding site" evidence="4 6">
    <location>
        <position position="108"/>
    </location>
    <ligand>
        <name>substrate</name>
    </ligand>
</feature>
<comment type="catalytic activity">
    <reaction evidence="4 7">
        <text>uridine(38/39/40) in tRNA = pseudouridine(38/39/40) in tRNA</text>
        <dbReference type="Rhea" id="RHEA:22376"/>
        <dbReference type="Rhea" id="RHEA-COMP:10085"/>
        <dbReference type="Rhea" id="RHEA-COMP:10087"/>
        <dbReference type="ChEBI" id="CHEBI:65314"/>
        <dbReference type="ChEBI" id="CHEBI:65315"/>
        <dbReference type="EC" id="5.4.99.12"/>
    </reaction>
</comment>
<organism evidence="9 10">
    <name type="scientific">Uabimicrobium amorphum</name>
    <dbReference type="NCBI Taxonomy" id="2596890"/>
    <lineage>
        <taxon>Bacteria</taxon>
        <taxon>Pseudomonadati</taxon>
        <taxon>Planctomycetota</taxon>
        <taxon>Candidatus Uabimicrobiia</taxon>
        <taxon>Candidatus Uabimicrobiales</taxon>
        <taxon>Candidatus Uabimicrobiaceae</taxon>
        <taxon>Candidatus Uabimicrobium</taxon>
    </lineage>
</organism>
<comment type="similarity">
    <text evidence="1 4 7">Belongs to the tRNA pseudouridine synthase TruA family.</text>
</comment>
<dbReference type="InterPro" id="IPR020097">
    <property type="entry name" value="PsdUridine_synth_TruA_a/b_dom"/>
</dbReference>
<feature type="active site" description="Nucleophile" evidence="4 5">
    <location>
        <position position="51"/>
    </location>
</feature>
<dbReference type="Proteomes" id="UP000326354">
    <property type="component" value="Chromosome"/>
</dbReference>
<evidence type="ECO:0000256" key="5">
    <source>
        <dbReference type="PIRSR" id="PIRSR001430-1"/>
    </source>
</evidence>
<dbReference type="Pfam" id="PF01416">
    <property type="entry name" value="PseudoU_synth_1"/>
    <property type="match status" value="1"/>
</dbReference>
<dbReference type="HAMAP" id="MF_00171">
    <property type="entry name" value="TruA"/>
    <property type="match status" value="1"/>
</dbReference>
<proteinExistence type="inferred from homology"/>
<dbReference type="Gene3D" id="3.30.70.660">
    <property type="entry name" value="Pseudouridine synthase I, catalytic domain, C-terminal subdomain"/>
    <property type="match status" value="1"/>
</dbReference>
<comment type="subunit">
    <text evidence="4">Homodimer.</text>
</comment>
<dbReference type="GO" id="GO:0160147">
    <property type="term" value="F:tRNA pseudouridine(38-40) synthase activity"/>
    <property type="evidence" value="ECO:0007669"/>
    <property type="project" value="UniProtKB-EC"/>
</dbReference>
<dbReference type="InterPro" id="IPR020103">
    <property type="entry name" value="PsdUridine_synth_cat_dom_sf"/>
</dbReference>
<comment type="function">
    <text evidence="4">Formation of pseudouridine at positions 38, 39 and 40 in the anticodon stem and loop of transfer RNAs.</text>
</comment>
<dbReference type="SUPFAM" id="SSF55120">
    <property type="entry name" value="Pseudouridine synthase"/>
    <property type="match status" value="1"/>
</dbReference>
<dbReference type="KEGG" id="uam:UABAM_02273"/>
<evidence type="ECO:0000256" key="4">
    <source>
        <dbReference type="HAMAP-Rule" id="MF_00171"/>
    </source>
</evidence>
<dbReference type="OrthoDB" id="9811823at2"/>
<dbReference type="InterPro" id="IPR020094">
    <property type="entry name" value="TruA/RsuA/RluB/E/F_N"/>
</dbReference>
<dbReference type="AlphaFoldDB" id="A0A5S9F2Y1"/>
<evidence type="ECO:0000256" key="1">
    <source>
        <dbReference type="ARBA" id="ARBA00009375"/>
    </source>
</evidence>
<dbReference type="GO" id="GO:0031119">
    <property type="term" value="P:tRNA pseudouridine synthesis"/>
    <property type="evidence" value="ECO:0007669"/>
    <property type="project" value="UniProtKB-UniRule"/>
</dbReference>
<dbReference type="PANTHER" id="PTHR11142:SF0">
    <property type="entry name" value="TRNA PSEUDOURIDINE SYNTHASE-LIKE 1"/>
    <property type="match status" value="1"/>
</dbReference>
<evidence type="ECO:0000259" key="8">
    <source>
        <dbReference type="Pfam" id="PF01416"/>
    </source>
</evidence>
<dbReference type="EMBL" id="AP019860">
    <property type="protein sequence ID" value="BBM83918.1"/>
    <property type="molecule type" value="Genomic_DNA"/>
</dbReference>
<dbReference type="PANTHER" id="PTHR11142">
    <property type="entry name" value="PSEUDOURIDYLATE SYNTHASE"/>
    <property type="match status" value="1"/>
</dbReference>
<evidence type="ECO:0000313" key="10">
    <source>
        <dbReference type="Proteomes" id="UP000326354"/>
    </source>
</evidence>
<evidence type="ECO:0000256" key="6">
    <source>
        <dbReference type="PIRSR" id="PIRSR001430-2"/>
    </source>
</evidence>
<dbReference type="GO" id="GO:0003723">
    <property type="term" value="F:RNA binding"/>
    <property type="evidence" value="ECO:0007669"/>
    <property type="project" value="InterPro"/>
</dbReference>
<evidence type="ECO:0000256" key="7">
    <source>
        <dbReference type="RuleBase" id="RU003792"/>
    </source>
</evidence>
<name>A0A5S9F2Y1_UABAM</name>
<sequence>MRYFFHIGYCGADYRGWQRQPQSISVQETIEQALRKVFARHIACIGCGRTDSLVNAQQYFFHSDIPEGWNFDLVFRLNKILPDDIAIFDIHPVSLKAHAQFSATHRTYHYYIHTQKNPFLSRVSALYLENHLDLERAGKACMLLTRYTDYAAFCKSPKKHNHTTCKVYNVRLSTNITQTRIRFSIRADRFLRSMIRILVMRILFVAQKRLSIPEFENLFCSPCEGQFSTIAYPQGLHLAKVEYPFLTVPAQSSVSEVEWIDVCHVKRGHENV</sequence>
<accession>A0A5S9F2Y1</accession>
<dbReference type="EC" id="5.4.99.12" evidence="4"/>
<dbReference type="RefSeq" id="WP_151968099.1">
    <property type="nucleotide sequence ID" value="NZ_AP019860.1"/>
</dbReference>
<evidence type="ECO:0000313" key="9">
    <source>
        <dbReference type="EMBL" id="BBM83918.1"/>
    </source>
</evidence>
<dbReference type="InterPro" id="IPR001406">
    <property type="entry name" value="PsdUridine_synth_TruA"/>
</dbReference>
<dbReference type="InterPro" id="IPR020095">
    <property type="entry name" value="PsdUridine_synth_TruA_C"/>
</dbReference>
<dbReference type="PIRSF" id="PIRSF001430">
    <property type="entry name" value="tRNA_psdUrid_synth"/>
    <property type="match status" value="1"/>
</dbReference>
<keyword evidence="2 4" id="KW-0819">tRNA processing</keyword>
<dbReference type="Gene3D" id="3.30.70.580">
    <property type="entry name" value="Pseudouridine synthase I, catalytic domain, N-terminal subdomain"/>
    <property type="match status" value="1"/>
</dbReference>
<gene>
    <name evidence="4" type="primary">truA</name>
    <name evidence="9" type="ORF">UABAM_02273</name>
</gene>
<keyword evidence="10" id="KW-1185">Reference proteome</keyword>